<sequence length="120" mass="13587">MNKVKVLLVEDDMAVRLHINSVLSKNFCEVTMASDGEEAIGKYLSQKVHFDVIITDIMMPKLNGLELLQYARKEGYADTKMIGMTSGFSSYLGSLTTEKFDLLLTKPVDFEYLLKEIQQV</sequence>
<dbReference type="Proteomes" id="UP001517367">
    <property type="component" value="Unassembled WGS sequence"/>
</dbReference>
<evidence type="ECO:0000313" key="4">
    <source>
        <dbReference type="EMBL" id="MFN0290210.1"/>
    </source>
</evidence>
<dbReference type="SMART" id="SM00448">
    <property type="entry name" value="REC"/>
    <property type="match status" value="1"/>
</dbReference>
<comment type="caution">
    <text evidence="4">The sequence shown here is derived from an EMBL/GenBank/DDBJ whole genome shotgun (WGS) entry which is preliminary data.</text>
</comment>
<dbReference type="InterPro" id="IPR011006">
    <property type="entry name" value="CheY-like_superfamily"/>
</dbReference>
<dbReference type="PANTHER" id="PTHR44591">
    <property type="entry name" value="STRESS RESPONSE REGULATOR PROTEIN 1"/>
    <property type="match status" value="1"/>
</dbReference>
<feature type="domain" description="Response regulatory" evidence="3">
    <location>
        <begin position="5"/>
        <end position="120"/>
    </location>
</feature>
<protein>
    <submittedName>
        <fullName evidence="4">Response regulator</fullName>
    </submittedName>
</protein>
<dbReference type="RefSeq" id="WP_138727797.1">
    <property type="nucleotide sequence ID" value="NZ_SRMP02000001.1"/>
</dbReference>
<dbReference type="Gene3D" id="3.40.50.2300">
    <property type="match status" value="1"/>
</dbReference>
<gene>
    <name evidence="4" type="ORF">E5L68_002345</name>
</gene>
<keyword evidence="1 2" id="KW-0597">Phosphoprotein</keyword>
<reference evidence="4 5" key="1">
    <citation type="submission" date="2024-12" db="EMBL/GenBank/DDBJ databases">
        <authorList>
            <person name="Hu S."/>
        </authorList>
    </citation>
    <scope>NUCLEOTIDE SEQUENCE [LARGE SCALE GENOMIC DNA]</scope>
    <source>
        <strain evidence="4 5">P-25</strain>
    </source>
</reference>
<dbReference type="InterPro" id="IPR001789">
    <property type="entry name" value="Sig_transdc_resp-reg_receiver"/>
</dbReference>
<accession>A0ABW9JD08</accession>
<name>A0ABW9JD08_9SPHI</name>
<dbReference type="PANTHER" id="PTHR44591:SF3">
    <property type="entry name" value="RESPONSE REGULATORY DOMAIN-CONTAINING PROTEIN"/>
    <property type="match status" value="1"/>
</dbReference>
<dbReference type="CDD" id="cd00156">
    <property type="entry name" value="REC"/>
    <property type="match status" value="1"/>
</dbReference>
<dbReference type="SUPFAM" id="SSF52172">
    <property type="entry name" value="CheY-like"/>
    <property type="match status" value="1"/>
</dbReference>
<dbReference type="EMBL" id="SRMP02000001">
    <property type="protein sequence ID" value="MFN0290210.1"/>
    <property type="molecule type" value="Genomic_DNA"/>
</dbReference>
<feature type="modified residue" description="4-aspartylphosphate" evidence="2">
    <location>
        <position position="56"/>
    </location>
</feature>
<evidence type="ECO:0000256" key="1">
    <source>
        <dbReference type="ARBA" id="ARBA00022553"/>
    </source>
</evidence>
<dbReference type="InterPro" id="IPR050595">
    <property type="entry name" value="Bact_response_regulator"/>
</dbReference>
<keyword evidence="5" id="KW-1185">Reference proteome</keyword>
<organism evidence="4 5">
    <name type="scientific">Pedobacter helvus</name>
    <dbReference type="NCBI Taxonomy" id="2563444"/>
    <lineage>
        <taxon>Bacteria</taxon>
        <taxon>Pseudomonadati</taxon>
        <taxon>Bacteroidota</taxon>
        <taxon>Sphingobacteriia</taxon>
        <taxon>Sphingobacteriales</taxon>
        <taxon>Sphingobacteriaceae</taxon>
        <taxon>Pedobacter</taxon>
    </lineage>
</organism>
<dbReference type="Pfam" id="PF00072">
    <property type="entry name" value="Response_reg"/>
    <property type="match status" value="1"/>
</dbReference>
<evidence type="ECO:0000313" key="5">
    <source>
        <dbReference type="Proteomes" id="UP001517367"/>
    </source>
</evidence>
<dbReference type="PROSITE" id="PS50110">
    <property type="entry name" value="RESPONSE_REGULATORY"/>
    <property type="match status" value="1"/>
</dbReference>
<evidence type="ECO:0000259" key="3">
    <source>
        <dbReference type="PROSITE" id="PS50110"/>
    </source>
</evidence>
<proteinExistence type="predicted"/>
<evidence type="ECO:0000256" key="2">
    <source>
        <dbReference type="PROSITE-ProRule" id="PRU00169"/>
    </source>
</evidence>